<dbReference type="EMBL" id="JARBHB010000001">
    <property type="protein sequence ID" value="KAJ8897312.1"/>
    <property type="molecule type" value="Genomic_DNA"/>
</dbReference>
<keyword evidence="3" id="KW-1185">Reference proteome</keyword>
<accession>A0ABQ9IKX7</accession>
<evidence type="ECO:0000313" key="3">
    <source>
        <dbReference type="Proteomes" id="UP001159363"/>
    </source>
</evidence>
<evidence type="ECO:0000256" key="1">
    <source>
        <dbReference type="SAM" id="MobiDB-lite"/>
    </source>
</evidence>
<dbReference type="Proteomes" id="UP001159363">
    <property type="component" value="Chromosome 1"/>
</dbReference>
<reference evidence="2 3" key="1">
    <citation type="submission" date="2023-02" db="EMBL/GenBank/DDBJ databases">
        <title>LHISI_Scaffold_Assembly.</title>
        <authorList>
            <person name="Stuart O.P."/>
            <person name="Cleave R."/>
            <person name="Magrath M.J.L."/>
            <person name="Mikheyev A.S."/>
        </authorList>
    </citation>
    <scope>NUCLEOTIDE SEQUENCE [LARGE SCALE GENOMIC DNA]</scope>
    <source>
        <strain evidence="2">Daus_M_001</strain>
        <tissue evidence="2">Leg muscle</tissue>
    </source>
</reference>
<sequence>MRVIEVSTERRRNERAGRGNVKNPRKPADQWHRPARFPHAKIRELLSVVTMRPQNVGNGSPCCSLVSGRNVLSFLRLYGGLRVVKVKEWVERVTWSVWYSHTADATLVSMSVMRSPPLDDTQRDRSTSSLVYGCNTTRNAWSCWRMEVMTASKVFGRRWGDGSVECRFPGGAKENTGFRGVYWDLGIVVYEIRFTLHTFCAKLRIQFNMAATSSDAQSTTTEHAFISRRYYILSRPNGYDGNTARLARRGDEALGVRVSVAPIAPSLLDLGRGVPTVSIPLVMLCGDLKRHQGRSSTCRIHSVWCWTTRSNEIGGYNVGNGGIQTSYDLLKKNLPQLAQLIHQIRCICRLPRCRPTWSETSSMGETSGDLAGQGSMLTSRSLAKDTSHRDRDFKPSIILMKNTFVKLHQKVNSTWSQNSLDVSLRHQGPFNPRQWCLGFVGNGTPYHDVSRWCGVPLYNKSVCTATISRSAQDSNTTVSRQNRDSSLSNTRRQSASCHAARSRKVTHARLCSRRNGRRHKERRDNRYRSKSHLHCKKKVQNYTYNLLTRSDVCGVLTACHTMKRSSLQVVRRGRLELFLDGYACPPAPMRPTPTHDAGKTDLVASIAPIRPTCLSEPDDAASLKLIELGKG</sequence>
<feature type="compositionally biased region" description="Basic and acidic residues" evidence="1">
    <location>
        <begin position="7"/>
        <end position="17"/>
    </location>
</feature>
<gene>
    <name evidence="2" type="ORF">PR048_002658</name>
</gene>
<feature type="region of interest" description="Disordered" evidence="1">
    <location>
        <begin position="1"/>
        <end position="31"/>
    </location>
</feature>
<comment type="caution">
    <text evidence="2">The sequence shown here is derived from an EMBL/GenBank/DDBJ whole genome shotgun (WGS) entry which is preliminary data.</text>
</comment>
<proteinExistence type="predicted"/>
<name>A0ABQ9IKX7_9NEOP</name>
<feature type="region of interest" description="Disordered" evidence="1">
    <location>
        <begin position="469"/>
        <end position="500"/>
    </location>
</feature>
<protein>
    <submittedName>
        <fullName evidence="2">Uncharacterized protein</fullName>
    </submittedName>
</protein>
<feature type="compositionally biased region" description="Polar residues" evidence="1">
    <location>
        <begin position="469"/>
        <end position="496"/>
    </location>
</feature>
<evidence type="ECO:0000313" key="2">
    <source>
        <dbReference type="EMBL" id="KAJ8897312.1"/>
    </source>
</evidence>
<organism evidence="2 3">
    <name type="scientific">Dryococelus australis</name>
    <dbReference type="NCBI Taxonomy" id="614101"/>
    <lineage>
        <taxon>Eukaryota</taxon>
        <taxon>Metazoa</taxon>
        <taxon>Ecdysozoa</taxon>
        <taxon>Arthropoda</taxon>
        <taxon>Hexapoda</taxon>
        <taxon>Insecta</taxon>
        <taxon>Pterygota</taxon>
        <taxon>Neoptera</taxon>
        <taxon>Polyneoptera</taxon>
        <taxon>Phasmatodea</taxon>
        <taxon>Verophasmatodea</taxon>
        <taxon>Anareolatae</taxon>
        <taxon>Phasmatidae</taxon>
        <taxon>Eurycanthinae</taxon>
        <taxon>Dryococelus</taxon>
    </lineage>
</organism>